<keyword evidence="5" id="KW-1133">Transmembrane helix</keyword>
<dbReference type="FunCoup" id="C8X625">
    <property type="interactions" value="4"/>
</dbReference>
<evidence type="ECO:0000259" key="7">
    <source>
        <dbReference type="SMART" id="SM00014"/>
    </source>
</evidence>
<dbReference type="AlphaFoldDB" id="C8X625"/>
<evidence type="ECO:0000313" key="8">
    <source>
        <dbReference type="EMBL" id="ACV76796.1"/>
    </source>
</evidence>
<evidence type="ECO:0000256" key="3">
    <source>
        <dbReference type="ARBA" id="ARBA00022692"/>
    </source>
</evidence>
<dbReference type="PANTHER" id="PTHR14969:SF62">
    <property type="entry name" value="DECAPRENYLPHOSPHORYL-5-PHOSPHORIBOSE PHOSPHATASE RV3807C-RELATED"/>
    <property type="match status" value="1"/>
</dbReference>
<keyword evidence="9" id="KW-1185">Reference proteome</keyword>
<evidence type="ECO:0000256" key="6">
    <source>
        <dbReference type="ARBA" id="ARBA00023136"/>
    </source>
</evidence>
<dbReference type="EMBL" id="CP001737">
    <property type="protein sequence ID" value="ACV76796.1"/>
    <property type="molecule type" value="Genomic_DNA"/>
</dbReference>
<sequence>MSERIDRQWQPPEDALATTVEARKGAGSPWAKALREMGAVDRAVYQAVADTPTPHLDAHVRRLSNAANFSRLWLGLAAGIAVFGGKRGHRAALEGVVAIGATSAAVNLGIKPIARRRRPERAADTGQARFVSMPGSTSFPSGHSASAFAFAYAVGRHLPGLAVPIRLLAGGVAYSRVHTGVHYPGDVAIGSIVGAGTAAIVAAASDGLSRSRRRD</sequence>
<reference evidence="9" key="1">
    <citation type="submission" date="2009-09" db="EMBL/GenBank/DDBJ databases">
        <title>The complete genome of Nakamurella multipartita DSM 44233.</title>
        <authorList>
            <consortium name="US DOE Joint Genome Institute (JGI-PGF)"/>
            <person name="Lucas S."/>
            <person name="Copeland A."/>
            <person name="Lapidus A."/>
            <person name="Glavina del Rio T."/>
            <person name="Dalin E."/>
            <person name="Tice H."/>
            <person name="Bruce D."/>
            <person name="Goodwin L."/>
            <person name="Pitluck S."/>
            <person name="Kyrpides N."/>
            <person name="Mavromatis K."/>
            <person name="Ivanova N."/>
            <person name="Ovchinnikova G."/>
            <person name="Sims D."/>
            <person name="Meincke L."/>
            <person name="Brettin T."/>
            <person name="Detter J.C."/>
            <person name="Han C."/>
            <person name="Larimer F."/>
            <person name="Land M."/>
            <person name="Hauser L."/>
            <person name="Markowitz V."/>
            <person name="Cheng J.-F."/>
            <person name="Hugenholtz P."/>
            <person name="Woyke T."/>
            <person name="Wu D."/>
            <person name="Klenk H.-P."/>
            <person name="Eisen J.A."/>
        </authorList>
    </citation>
    <scope>NUCLEOTIDE SEQUENCE [LARGE SCALE GENOMIC DNA]</scope>
    <source>
        <strain evidence="9">ATCC 700099 / DSM 44233 / CIP 104796 / JCM 9543 / NBRC 105858 / Y-104</strain>
    </source>
</reference>
<feature type="domain" description="Phosphatidic acid phosphatase type 2/haloperoxidase" evidence="7">
    <location>
        <begin position="94"/>
        <end position="202"/>
    </location>
</feature>
<keyword evidence="4" id="KW-0378">Hydrolase</keyword>
<dbReference type="PANTHER" id="PTHR14969">
    <property type="entry name" value="SPHINGOSINE-1-PHOSPHATE PHOSPHOHYDROLASE"/>
    <property type="match status" value="1"/>
</dbReference>
<evidence type="ECO:0000256" key="5">
    <source>
        <dbReference type="ARBA" id="ARBA00022989"/>
    </source>
</evidence>
<dbReference type="InterPro" id="IPR036938">
    <property type="entry name" value="PAP2/HPO_sf"/>
</dbReference>
<name>C8X625_NAKMY</name>
<keyword evidence="6" id="KW-0472">Membrane</keyword>
<dbReference type="Proteomes" id="UP000002218">
    <property type="component" value="Chromosome"/>
</dbReference>
<dbReference type="KEGG" id="nml:Namu_0368"/>
<gene>
    <name evidence="8" type="ordered locus">Namu_0368</name>
</gene>
<reference evidence="8 9" key="2">
    <citation type="journal article" date="2010" name="Stand. Genomic Sci.">
        <title>Complete genome sequence of Nakamurella multipartita type strain (Y-104).</title>
        <authorList>
            <person name="Tice H."/>
            <person name="Mayilraj S."/>
            <person name="Sims D."/>
            <person name="Lapidus A."/>
            <person name="Nolan M."/>
            <person name="Lucas S."/>
            <person name="Glavina Del Rio T."/>
            <person name="Copeland A."/>
            <person name="Cheng J.F."/>
            <person name="Meincke L."/>
            <person name="Bruce D."/>
            <person name="Goodwin L."/>
            <person name="Pitluck S."/>
            <person name="Ivanova N."/>
            <person name="Mavromatis K."/>
            <person name="Ovchinnikova G."/>
            <person name="Pati A."/>
            <person name="Chen A."/>
            <person name="Palaniappan K."/>
            <person name="Land M."/>
            <person name="Hauser L."/>
            <person name="Chang Y.J."/>
            <person name="Jeffries C.D."/>
            <person name="Detter J.C."/>
            <person name="Brettin T."/>
            <person name="Rohde M."/>
            <person name="Goker M."/>
            <person name="Bristow J."/>
            <person name="Eisen J.A."/>
            <person name="Markowitz V."/>
            <person name="Hugenholtz P."/>
            <person name="Kyrpides N.C."/>
            <person name="Klenk H.P."/>
            <person name="Chen F."/>
        </authorList>
    </citation>
    <scope>NUCLEOTIDE SEQUENCE [LARGE SCALE GENOMIC DNA]</scope>
    <source>
        <strain evidence="9">ATCC 700099 / DSM 44233 / CIP 104796 / JCM 9543 / NBRC 105858 / Y-104</strain>
    </source>
</reference>
<keyword evidence="2" id="KW-1003">Cell membrane</keyword>
<evidence type="ECO:0000256" key="2">
    <source>
        <dbReference type="ARBA" id="ARBA00022475"/>
    </source>
</evidence>
<dbReference type="InterPro" id="IPR000326">
    <property type="entry name" value="PAP2/HPO"/>
</dbReference>
<dbReference type="InParanoid" id="C8X625"/>
<evidence type="ECO:0000256" key="4">
    <source>
        <dbReference type="ARBA" id="ARBA00022801"/>
    </source>
</evidence>
<dbReference type="GO" id="GO:0005886">
    <property type="term" value="C:plasma membrane"/>
    <property type="evidence" value="ECO:0007669"/>
    <property type="project" value="UniProtKB-SubCell"/>
</dbReference>
<dbReference type="eggNOG" id="COG0671">
    <property type="taxonomic scope" value="Bacteria"/>
</dbReference>
<proteinExistence type="predicted"/>
<evidence type="ECO:0000313" key="9">
    <source>
        <dbReference type="Proteomes" id="UP000002218"/>
    </source>
</evidence>
<organism evidence="8 9">
    <name type="scientific">Nakamurella multipartita (strain ATCC 700099 / DSM 44233 / CIP 104796 / JCM 9543 / NBRC 105858 / Y-104)</name>
    <name type="common">Microsphaera multipartita</name>
    <dbReference type="NCBI Taxonomy" id="479431"/>
    <lineage>
        <taxon>Bacteria</taxon>
        <taxon>Bacillati</taxon>
        <taxon>Actinomycetota</taxon>
        <taxon>Actinomycetes</taxon>
        <taxon>Nakamurellales</taxon>
        <taxon>Nakamurellaceae</taxon>
        <taxon>Nakamurella</taxon>
    </lineage>
</organism>
<dbReference type="STRING" id="479431.Namu_0368"/>
<evidence type="ECO:0000256" key="1">
    <source>
        <dbReference type="ARBA" id="ARBA00004651"/>
    </source>
</evidence>
<dbReference type="Gene3D" id="1.20.144.10">
    <property type="entry name" value="Phosphatidic acid phosphatase type 2/haloperoxidase"/>
    <property type="match status" value="1"/>
</dbReference>
<comment type="subcellular location">
    <subcellularLocation>
        <location evidence="1">Cell membrane</location>
        <topology evidence="1">Multi-pass membrane protein</topology>
    </subcellularLocation>
</comment>
<dbReference type="GO" id="GO:0016787">
    <property type="term" value="F:hydrolase activity"/>
    <property type="evidence" value="ECO:0007669"/>
    <property type="project" value="UniProtKB-KW"/>
</dbReference>
<dbReference type="Pfam" id="PF01569">
    <property type="entry name" value="PAP2"/>
    <property type="match status" value="1"/>
</dbReference>
<dbReference type="SMART" id="SM00014">
    <property type="entry name" value="acidPPc"/>
    <property type="match status" value="1"/>
</dbReference>
<keyword evidence="3" id="KW-0812">Transmembrane</keyword>
<dbReference type="HOGENOM" id="CLU_072573_7_0_11"/>
<protein>
    <submittedName>
        <fullName evidence="8">Phosphoesterase PA-phosphatase related</fullName>
    </submittedName>
</protein>
<accession>C8X625</accession>
<dbReference type="SUPFAM" id="SSF48317">
    <property type="entry name" value="Acid phosphatase/Vanadium-dependent haloperoxidase"/>
    <property type="match status" value="1"/>
</dbReference>